<evidence type="ECO:0000313" key="3">
    <source>
        <dbReference type="EMBL" id="SFS96009.1"/>
    </source>
</evidence>
<name>A0A1I6U3C4_9BACL</name>
<keyword evidence="1" id="KW-0472">Membrane</keyword>
<feature type="transmembrane region" description="Helical" evidence="1">
    <location>
        <begin position="65"/>
        <end position="83"/>
    </location>
</feature>
<dbReference type="PANTHER" id="PTHR21666">
    <property type="entry name" value="PEPTIDASE-RELATED"/>
    <property type="match status" value="1"/>
</dbReference>
<dbReference type="RefSeq" id="WP_176392118.1">
    <property type="nucleotide sequence ID" value="NZ_FPAA01000013.1"/>
</dbReference>
<keyword evidence="4" id="KW-1185">Reference proteome</keyword>
<dbReference type="EMBL" id="FPAA01000013">
    <property type="protein sequence ID" value="SFS96009.1"/>
    <property type="molecule type" value="Genomic_DNA"/>
</dbReference>
<dbReference type="InterPro" id="IPR011055">
    <property type="entry name" value="Dup_hybrid_motif"/>
</dbReference>
<protein>
    <submittedName>
        <fullName evidence="3">Stage IV sporulation protein FA</fullName>
    </submittedName>
</protein>
<dbReference type="Proteomes" id="UP000198660">
    <property type="component" value="Unassembled WGS sequence"/>
</dbReference>
<dbReference type="InterPro" id="IPR016047">
    <property type="entry name" value="M23ase_b-sheet_dom"/>
</dbReference>
<organism evidence="3 4">
    <name type="scientific">Marininema halotolerans</name>
    <dbReference type="NCBI Taxonomy" id="1155944"/>
    <lineage>
        <taxon>Bacteria</taxon>
        <taxon>Bacillati</taxon>
        <taxon>Bacillota</taxon>
        <taxon>Bacilli</taxon>
        <taxon>Bacillales</taxon>
        <taxon>Thermoactinomycetaceae</taxon>
        <taxon>Marininema</taxon>
    </lineage>
</organism>
<evidence type="ECO:0000256" key="1">
    <source>
        <dbReference type="SAM" id="Phobius"/>
    </source>
</evidence>
<dbReference type="CDD" id="cd12797">
    <property type="entry name" value="M23_peptidase"/>
    <property type="match status" value="1"/>
</dbReference>
<keyword evidence="1" id="KW-1133">Transmembrane helix</keyword>
<dbReference type="InterPro" id="IPR050570">
    <property type="entry name" value="Cell_wall_metabolism_enzyme"/>
</dbReference>
<dbReference type="Pfam" id="PF01551">
    <property type="entry name" value="Peptidase_M23"/>
    <property type="match status" value="1"/>
</dbReference>
<dbReference type="GO" id="GO:0004222">
    <property type="term" value="F:metalloendopeptidase activity"/>
    <property type="evidence" value="ECO:0007669"/>
    <property type="project" value="TreeGrafter"/>
</dbReference>
<proteinExistence type="predicted"/>
<reference evidence="4" key="1">
    <citation type="submission" date="2016-10" db="EMBL/GenBank/DDBJ databases">
        <authorList>
            <person name="Varghese N."/>
            <person name="Submissions S."/>
        </authorList>
    </citation>
    <scope>NUCLEOTIDE SEQUENCE [LARGE SCALE GENOMIC DNA]</scope>
    <source>
        <strain evidence="4">DSM 45789</strain>
    </source>
</reference>
<dbReference type="Gene3D" id="2.70.70.10">
    <property type="entry name" value="Glucose Permease (Domain IIA)"/>
    <property type="match status" value="1"/>
</dbReference>
<dbReference type="SUPFAM" id="SSF51261">
    <property type="entry name" value="Duplicated hybrid motif"/>
    <property type="match status" value="1"/>
</dbReference>
<gene>
    <name evidence="3" type="ORF">SAMN05444972_11342</name>
</gene>
<feature type="domain" description="M23ase beta-sheet core" evidence="2">
    <location>
        <begin position="157"/>
        <end position="248"/>
    </location>
</feature>
<evidence type="ECO:0000313" key="4">
    <source>
        <dbReference type="Proteomes" id="UP000198660"/>
    </source>
</evidence>
<sequence length="255" mass="28786">MRDWNQGIQKRREERMRAIRMGKPDPFAYRDPVWKKDSSGRSEELPWNRPQWMAGEGKRKKEGKLLLQFFVAFILFTGTYLIFQSQAPSGKTAQAYIAEVMERDYNFAGVAQWYENTIGDSPSILPAFLNSGSPSNTKETWMSPVKGKKVTTYSKQDRGVFIQTAKGAPVVAVAEGWVIKAGTEEGLGKTVIIRHKDGRETWYGGMDTLRVKEKDWVKSNQLLGETTDKSDESLLFFALKEKGGFVDPTGVISLD</sequence>
<dbReference type="AlphaFoldDB" id="A0A1I6U3C4"/>
<evidence type="ECO:0000259" key="2">
    <source>
        <dbReference type="Pfam" id="PF01551"/>
    </source>
</evidence>
<keyword evidence="1" id="KW-0812">Transmembrane</keyword>
<accession>A0A1I6U3C4</accession>
<dbReference type="PANTHER" id="PTHR21666:SF274">
    <property type="entry name" value="STAGE IV SPORULATION PROTEIN FA"/>
    <property type="match status" value="1"/>
</dbReference>